<dbReference type="Proteomes" id="UP000318693">
    <property type="component" value="Unassembled WGS sequence"/>
</dbReference>
<keyword evidence="7" id="KW-1185">Reference proteome</keyword>
<dbReference type="SUPFAM" id="SSF57716">
    <property type="entry name" value="Glucocorticoid receptor-like (DNA-binding domain)"/>
    <property type="match status" value="1"/>
</dbReference>
<dbReference type="EMBL" id="VJXR01000029">
    <property type="protein sequence ID" value="TRW45103.1"/>
    <property type="molecule type" value="Genomic_DNA"/>
</dbReference>
<name>A0A552WRP1_9MICO</name>
<evidence type="ECO:0000256" key="3">
    <source>
        <dbReference type="ARBA" id="ARBA00022833"/>
    </source>
</evidence>
<accession>A0A552WRP1</accession>
<dbReference type="InterPro" id="IPR000962">
    <property type="entry name" value="Znf_DskA_TraR"/>
</dbReference>
<feature type="zinc finger region" description="dksA C4-type" evidence="4">
    <location>
        <begin position="91"/>
        <end position="115"/>
    </location>
</feature>
<protein>
    <submittedName>
        <fullName evidence="6">TraR/DksA family transcriptional regulator</fullName>
    </submittedName>
</protein>
<sequence>MADEGGTAAARTRLEEVRAAARARLEALDRSFDDVVAAADGANTDDEHDPEGATIGFERAQVTALAEQARQSLADADAALARLDAGTYGRCARCGRDIPAARLAVRPTATMCVECAGRR</sequence>
<dbReference type="Pfam" id="PF01258">
    <property type="entry name" value="zf-dskA_traR"/>
    <property type="match status" value="1"/>
</dbReference>
<dbReference type="PRINTS" id="PR00618">
    <property type="entry name" value="DKSAZNFINGER"/>
</dbReference>
<dbReference type="PROSITE" id="PS51128">
    <property type="entry name" value="ZF_DKSA_2"/>
    <property type="match status" value="1"/>
</dbReference>
<evidence type="ECO:0000256" key="2">
    <source>
        <dbReference type="ARBA" id="ARBA00022771"/>
    </source>
</evidence>
<evidence type="ECO:0000256" key="4">
    <source>
        <dbReference type="PROSITE-ProRule" id="PRU00510"/>
    </source>
</evidence>
<evidence type="ECO:0000259" key="5">
    <source>
        <dbReference type="Pfam" id="PF01258"/>
    </source>
</evidence>
<evidence type="ECO:0000313" key="7">
    <source>
        <dbReference type="Proteomes" id="UP000318693"/>
    </source>
</evidence>
<evidence type="ECO:0000256" key="1">
    <source>
        <dbReference type="ARBA" id="ARBA00022723"/>
    </source>
</evidence>
<evidence type="ECO:0000313" key="6">
    <source>
        <dbReference type="EMBL" id="TRW45103.1"/>
    </source>
</evidence>
<dbReference type="GO" id="GO:0008270">
    <property type="term" value="F:zinc ion binding"/>
    <property type="evidence" value="ECO:0007669"/>
    <property type="project" value="UniProtKB-KW"/>
</dbReference>
<dbReference type="RefSeq" id="WP_143418569.1">
    <property type="nucleotide sequence ID" value="NZ_VJXR01000029.1"/>
</dbReference>
<dbReference type="AlphaFoldDB" id="A0A552WRP1"/>
<comment type="caution">
    <text evidence="6">The sequence shown here is derived from an EMBL/GenBank/DDBJ whole genome shotgun (WGS) entry which is preliminary data.</text>
</comment>
<reference evidence="6 7" key="1">
    <citation type="submission" date="2019-07" db="EMBL/GenBank/DDBJ databases">
        <title>Georgenia wutianyii sp. nov. and Georgenia *** sp. nov. isolated from plateau pika (Ochotona curzoniae) in the Qinghai-Tibet plateau of China.</title>
        <authorList>
            <person name="Tian Z."/>
        </authorList>
    </citation>
    <scope>NUCLEOTIDE SEQUENCE [LARGE SCALE GENOMIC DNA]</scope>
    <source>
        <strain evidence="6 7">Z446</strain>
    </source>
</reference>
<organism evidence="6 7">
    <name type="scientific">Georgenia yuyongxinii</name>
    <dbReference type="NCBI Taxonomy" id="2589797"/>
    <lineage>
        <taxon>Bacteria</taxon>
        <taxon>Bacillati</taxon>
        <taxon>Actinomycetota</taxon>
        <taxon>Actinomycetes</taxon>
        <taxon>Micrococcales</taxon>
        <taxon>Bogoriellaceae</taxon>
        <taxon>Georgenia</taxon>
    </lineage>
</organism>
<keyword evidence="3" id="KW-0862">Zinc</keyword>
<keyword evidence="2" id="KW-0863">Zinc-finger</keyword>
<keyword evidence="1" id="KW-0479">Metal-binding</keyword>
<proteinExistence type="predicted"/>
<gene>
    <name evidence="6" type="ORF">FJ693_10910</name>
</gene>
<dbReference type="PANTHER" id="PTHR33823">
    <property type="entry name" value="RNA POLYMERASE-BINDING TRANSCRIPTION FACTOR DKSA-RELATED"/>
    <property type="match status" value="1"/>
</dbReference>
<dbReference type="InterPro" id="IPR020460">
    <property type="entry name" value="Znf_C4-type_bac"/>
</dbReference>
<feature type="domain" description="Zinc finger DksA/TraR C4-type" evidence="5">
    <location>
        <begin position="86"/>
        <end position="119"/>
    </location>
</feature>
<dbReference type="Gene3D" id="1.20.120.910">
    <property type="entry name" value="DksA, coiled-coil domain"/>
    <property type="match status" value="1"/>
</dbReference>